<evidence type="ECO:0000259" key="2">
    <source>
        <dbReference type="PROSITE" id="PS51462"/>
    </source>
</evidence>
<dbReference type="EMBL" id="FPHJ01000026">
    <property type="protein sequence ID" value="SFV59606.1"/>
    <property type="molecule type" value="Genomic_DNA"/>
</dbReference>
<evidence type="ECO:0000313" key="3">
    <source>
        <dbReference type="EMBL" id="SFV59606.1"/>
    </source>
</evidence>
<dbReference type="PANTHER" id="PTHR43736:SF1">
    <property type="entry name" value="DIHYDRONEOPTERIN TRIPHOSPHATE DIPHOSPHATASE"/>
    <property type="match status" value="1"/>
</dbReference>
<keyword evidence="1 3" id="KW-0378">Hydrolase</keyword>
<dbReference type="EC" id="3.6.1.-" evidence="3"/>
<dbReference type="Gene3D" id="3.90.79.10">
    <property type="entry name" value="Nucleoside Triphosphate Pyrophosphohydrolase"/>
    <property type="match status" value="1"/>
</dbReference>
<accession>A0A1W1C1G6</accession>
<dbReference type="InterPro" id="IPR015797">
    <property type="entry name" value="NUDIX_hydrolase-like_dom_sf"/>
</dbReference>
<dbReference type="SUPFAM" id="SSF55811">
    <property type="entry name" value="Nudix"/>
    <property type="match status" value="1"/>
</dbReference>
<dbReference type="NCBIfam" id="NF001938">
    <property type="entry name" value="PRK00714.1-5"/>
    <property type="match status" value="1"/>
</dbReference>
<dbReference type="HAMAP" id="MF_00298">
    <property type="entry name" value="Nudix_RppH"/>
    <property type="match status" value="1"/>
</dbReference>
<dbReference type="PROSITE" id="PS51462">
    <property type="entry name" value="NUDIX"/>
    <property type="match status" value="1"/>
</dbReference>
<gene>
    <name evidence="3" type="ORF">MNB_SUP05-5-199</name>
</gene>
<dbReference type="InterPro" id="IPR020084">
    <property type="entry name" value="NUDIX_hydrolase_CS"/>
</dbReference>
<dbReference type="NCBIfam" id="NF001936">
    <property type="entry name" value="PRK00714.1-3"/>
    <property type="match status" value="1"/>
</dbReference>
<dbReference type="GO" id="GO:0016462">
    <property type="term" value="F:pyrophosphatase activity"/>
    <property type="evidence" value="ECO:0007669"/>
    <property type="project" value="UniProtKB-ARBA"/>
</dbReference>
<organism evidence="3">
    <name type="scientific">hydrothermal vent metagenome</name>
    <dbReference type="NCBI Taxonomy" id="652676"/>
    <lineage>
        <taxon>unclassified sequences</taxon>
        <taxon>metagenomes</taxon>
        <taxon>ecological metagenomes</taxon>
    </lineage>
</organism>
<evidence type="ECO:0000256" key="1">
    <source>
        <dbReference type="ARBA" id="ARBA00022801"/>
    </source>
</evidence>
<dbReference type="PANTHER" id="PTHR43736">
    <property type="entry name" value="ADP-RIBOSE PYROPHOSPHATASE"/>
    <property type="match status" value="1"/>
</dbReference>
<proteinExistence type="inferred from homology"/>
<dbReference type="Pfam" id="PF00293">
    <property type="entry name" value="NUDIX"/>
    <property type="match status" value="1"/>
</dbReference>
<reference evidence="3" key="1">
    <citation type="submission" date="2016-10" db="EMBL/GenBank/DDBJ databases">
        <authorList>
            <person name="de Groot N.N."/>
        </authorList>
    </citation>
    <scope>NUCLEOTIDE SEQUENCE</scope>
</reference>
<feature type="domain" description="Nudix hydrolase" evidence="2">
    <location>
        <begin position="6"/>
        <end position="147"/>
    </location>
</feature>
<dbReference type="InterPro" id="IPR022927">
    <property type="entry name" value="RppH"/>
</dbReference>
<dbReference type="NCBIfam" id="NF001937">
    <property type="entry name" value="PRK00714.1-4"/>
    <property type="match status" value="1"/>
</dbReference>
<dbReference type="InterPro" id="IPR000086">
    <property type="entry name" value="NUDIX_hydrolase_dom"/>
</dbReference>
<name>A0A1W1C1G6_9ZZZZ</name>
<dbReference type="PROSITE" id="PS00893">
    <property type="entry name" value="NUDIX_BOX"/>
    <property type="match status" value="1"/>
</dbReference>
<sequence>MNDENGYRYNVAIVVLNNDNKVLIAKIVNKNKWQFPQGGIDKNEEVVDAMYRELEEEIGLGKDDVSIITKTTDWLYYDIPIKYRNQKSKVIGQKQIWFLLKLNASDNKINLTKHSEIEFDDWAWIDYWESAEKVIDFKKDVYKKALTIFQPWVFDNE</sequence>
<dbReference type="AlphaFoldDB" id="A0A1W1C1G6"/>
<dbReference type="CDD" id="cd03671">
    <property type="entry name" value="NUDIX_Ap4A_hydrolase_plant_like"/>
    <property type="match status" value="1"/>
</dbReference>
<protein>
    <submittedName>
        <fullName evidence="3">Adenosine (5')-pentaphospho-(5'')-adenosine pyrophosphohydrolase</fullName>
        <ecNumber evidence="3">3.6.1.-</ecNumber>
    </submittedName>
</protein>